<evidence type="ECO:0000259" key="3">
    <source>
        <dbReference type="Pfam" id="PF00465"/>
    </source>
</evidence>
<keyword evidence="6" id="KW-1185">Reference proteome</keyword>
<evidence type="ECO:0000256" key="1">
    <source>
        <dbReference type="ARBA" id="ARBA00007358"/>
    </source>
</evidence>
<dbReference type="PANTHER" id="PTHR11496:SF102">
    <property type="entry name" value="ALCOHOL DEHYDROGENASE 4"/>
    <property type="match status" value="1"/>
</dbReference>
<gene>
    <name evidence="5" type="ORF">ACFFUT_00250</name>
</gene>
<proteinExistence type="inferred from homology"/>
<dbReference type="InterPro" id="IPR039697">
    <property type="entry name" value="Alcohol_dehydrogenase_Fe"/>
</dbReference>
<accession>A0ABV5JBP6</accession>
<dbReference type="InterPro" id="IPR001670">
    <property type="entry name" value="ADH_Fe/GldA"/>
</dbReference>
<dbReference type="Pfam" id="PF25137">
    <property type="entry name" value="ADH_Fe_C"/>
    <property type="match status" value="1"/>
</dbReference>
<dbReference type="SUPFAM" id="SSF56796">
    <property type="entry name" value="Dehydroquinate synthase-like"/>
    <property type="match status" value="1"/>
</dbReference>
<evidence type="ECO:0000256" key="2">
    <source>
        <dbReference type="ARBA" id="ARBA00023002"/>
    </source>
</evidence>
<comment type="caution">
    <text evidence="5">The sequence shown here is derived from an EMBL/GenBank/DDBJ whole genome shotgun (WGS) entry which is preliminary data.</text>
</comment>
<feature type="domain" description="Fe-containing alcohol dehydrogenase-like C-terminal" evidence="4">
    <location>
        <begin position="192"/>
        <end position="385"/>
    </location>
</feature>
<feature type="domain" description="Alcohol dehydrogenase iron-type/glycerol dehydrogenase GldA" evidence="3">
    <location>
        <begin position="15"/>
        <end position="180"/>
    </location>
</feature>
<dbReference type="RefSeq" id="WP_213888486.1">
    <property type="nucleotide sequence ID" value="NZ_JAGFNU010000004.1"/>
</dbReference>
<dbReference type="Gene3D" id="3.40.50.1970">
    <property type="match status" value="1"/>
</dbReference>
<dbReference type="InterPro" id="IPR056798">
    <property type="entry name" value="ADH_Fe_C"/>
</dbReference>
<evidence type="ECO:0000313" key="5">
    <source>
        <dbReference type="EMBL" id="MFB9230213.1"/>
    </source>
</evidence>
<dbReference type="PANTHER" id="PTHR11496">
    <property type="entry name" value="ALCOHOL DEHYDROGENASE"/>
    <property type="match status" value="1"/>
</dbReference>
<dbReference type="Gene3D" id="1.20.1090.10">
    <property type="entry name" value="Dehydroquinate synthase-like - alpha domain"/>
    <property type="match status" value="1"/>
</dbReference>
<keyword evidence="2" id="KW-0560">Oxidoreductase</keyword>
<dbReference type="Proteomes" id="UP001589683">
    <property type="component" value="Unassembled WGS sequence"/>
</dbReference>
<dbReference type="EMBL" id="JBHMEA010000006">
    <property type="protein sequence ID" value="MFB9230213.1"/>
    <property type="molecule type" value="Genomic_DNA"/>
</dbReference>
<evidence type="ECO:0000259" key="4">
    <source>
        <dbReference type="Pfam" id="PF25137"/>
    </source>
</evidence>
<dbReference type="Pfam" id="PF00465">
    <property type="entry name" value="Fe-ADH"/>
    <property type="match status" value="1"/>
</dbReference>
<organism evidence="5 6">
    <name type="scientific">Pseudohalocynthiibacter aestuariivivens</name>
    <dbReference type="NCBI Taxonomy" id="1591409"/>
    <lineage>
        <taxon>Bacteria</taxon>
        <taxon>Pseudomonadati</taxon>
        <taxon>Pseudomonadota</taxon>
        <taxon>Alphaproteobacteria</taxon>
        <taxon>Rhodobacterales</taxon>
        <taxon>Paracoccaceae</taxon>
        <taxon>Pseudohalocynthiibacter</taxon>
    </lineage>
</organism>
<reference evidence="5 6" key="1">
    <citation type="submission" date="2024-09" db="EMBL/GenBank/DDBJ databases">
        <authorList>
            <person name="Sun Q."/>
            <person name="Mori K."/>
        </authorList>
    </citation>
    <scope>NUCLEOTIDE SEQUENCE [LARGE SCALE GENOMIC DNA]</scope>
    <source>
        <strain evidence="5 6">CECT 8726</strain>
    </source>
</reference>
<sequence>MSEGTQPFSFSTAGKILFGSGQSKHAANLITAFGSTVMVVHGASHSRTEWLLNDILEQGGDVSCLSCPDEPSLMLLETAVDVARAIKPDVIVSVGGGSAIDLGKAVAALMPAMGQAIDYLEVVGAGKKLDSQPLPFVAIPTTAGTGAEVTKNAVISVLQKKRKVSLRDDRMMADIAIIDPRLTDGLPRGITLSAGLDAVTQVIEPYISCKATPLSDALCKPAIPRGLAALGRLMEGEDADARDEIAWVSLCGGLALANSGLGAVHGFAGVIGGHCGAPHGAICGALLPHVLRCNAKASIDQSRYAARISEVYESISNFTGAQESDVALKLFEVWIHQNGLSRLSDMGVQPADHGEIVEAAQASSSMKGNPVALSSEELLGVLASAG</sequence>
<protein>
    <submittedName>
        <fullName evidence="5">Iron-containing alcohol dehydrogenase</fullName>
    </submittedName>
</protein>
<name>A0ABV5JBP6_9RHOB</name>
<evidence type="ECO:0000313" key="6">
    <source>
        <dbReference type="Proteomes" id="UP001589683"/>
    </source>
</evidence>
<dbReference type="CDD" id="cd08183">
    <property type="entry name" value="Fe-ADH-like"/>
    <property type="match status" value="1"/>
</dbReference>
<comment type="similarity">
    <text evidence="1">Belongs to the iron-containing alcohol dehydrogenase family.</text>
</comment>